<feature type="transmembrane region" description="Helical" evidence="9">
    <location>
        <begin position="342"/>
        <end position="362"/>
    </location>
</feature>
<dbReference type="PANTHER" id="PTHR42770">
    <property type="entry name" value="AMINO ACID TRANSPORTER-RELATED"/>
    <property type="match status" value="1"/>
</dbReference>
<dbReference type="AlphaFoldDB" id="A0A844FY31"/>
<dbReference type="GO" id="GO:0022857">
    <property type="term" value="F:transmembrane transporter activity"/>
    <property type="evidence" value="ECO:0007669"/>
    <property type="project" value="InterPro"/>
</dbReference>
<evidence type="ECO:0000256" key="6">
    <source>
        <dbReference type="ARBA" id="ARBA00022970"/>
    </source>
</evidence>
<dbReference type="Pfam" id="PF13520">
    <property type="entry name" value="AA_permease_2"/>
    <property type="match status" value="1"/>
</dbReference>
<name>A0A844FY31_9BACT</name>
<keyword evidence="5 9" id="KW-0812">Transmembrane</keyword>
<keyword evidence="8 9" id="KW-0472">Membrane</keyword>
<feature type="transmembrane region" description="Helical" evidence="9">
    <location>
        <begin position="242"/>
        <end position="263"/>
    </location>
</feature>
<dbReference type="PANTHER" id="PTHR42770:SF4">
    <property type="entry name" value="ARGININE_ORNITHINE ANTIPORTER-RELATED"/>
    <property type="match status" value="1"/>
</dbReference>
<dbReference type="PIRSF" id="PIRSF006060">
    <property type="entry name" value="AA_transporter"/>
    <property type="match status" value="1"/>
</dbReference>
<comment type="subcellular location">
    <subcellularLocation>
        <location evidence="1">Cell membrane</location>
        <topology evidence="1">Multi-pass membrane protein</topology>
    </subcellularLocation>
</comment>
<evidence type="ECO:0000313" key="10">
    <source>
        <dbReference type="EMBL" id="MST96157.1"/>
    </source>
</evidence>
<evidence type="ECO:0000256" key="4">
    <source>
        <dbReference type="ARBA" id="ARBA00022475"/>
    </source>
</evidence>
<evidence type="ECO:0000256" key="8">
    <source>
        <dbReference type="ARBA" id="ARBA00023136"/>
    </source>
</evidence>
<evidence type="ECO:0000256" key="5">
    <source>
        <dbReference type="ARBA" id="ARBA00022692"/>
    </source>
</evidence>
<evidence type="ECO:0000256" key="3">
    <source>
        <dbReference type="ARBA" id="ARBA00022448"/>
    </source>
</evidence>
<evidence type="ECO:0000256" key="7">
    <source>
        <dbReference type="ARBA" id="ARBA00022989"/>
    </source>
</evidence>
<reference evidence="10 11" key="1">
    <citation type="submission" date="2019-08" db="EMBL/GenBank/DDBJ databases">
        <title>In-depth cultivation of the pig gut microbiome towards novel bacterial diversity and tailored functional studies.</title>
        <authorList>
            <person name="Wylensek D."/>
            <person name="Hitch T.C.A."/>
            <person name="Clavel T."/>
        </authorList>
    </citation>
    <scope>NUCLEOTIDE SEQUENCE [LARGE SCALE GENOMIC DNA]</scope>
    <source>
        <strain evidence="10 11">BBE-744-WT-12</strain>
    </source>
</reference>
<feature type="transmembrane region" description="Helical" evidence="9">
    <location>
        <begin position="429"/>
        <end position="447"/>
    </location>
</feature>
<dbReference type="GO" id="GO:0006865">
    <property type="term" value="P:amino acid transport"/>
    <property type="evidence" value="ECO:0007669"/>
    <property type="project" value="UniProtKB-KW"/>
</dbReference>
<feature type="transmembrane region" description="Helical" evidence="9">
    <location>
        <begin position="129"/>
        <end position="150"/>
    </location>
</feature>
<feature type="transmembrane region" description="Helical" evidence="9">
    <location>
        <begin position="368"/>
        <end position="391"/>
    </location>
</feature>
<dbReference type="InterPro" id="IPR002293">
    <property type="entry name" value="AA/rel_permease1"/>
</dbReference>
<organism evidence="10 11">
    <name type="scientific">Victivallis lenta</name>
    <dbReference type="NCBI Taxonomy" id="2606640"/>
    <lineage>
        <taxon>Bacteria</taxon>
        <taxon>Pseudomonadati</taxon>
        <taxon>Lentisphaerota</taxon>
        <taxon>Lentisphaeria</taxon>
        <taxon>Victivallales</taxon>
        <taxon>Victivallaceae</taxon>
        <taxon>Victivallis</taxon>
    </lineage>
</organism>
<sequence>MADSNDNKKLGVISLAALVVSAMIGGGIFSLPQNMAQSAALAAVVIAWVITGIGMFFIANTFRTLADARPDATTGIYAYARLGFGRFAGFQMAWAYWLCNIFGNVGFAVLLMDAFNFFFPGTFTGGNNLWSIVGGSIVIWGMNFAVLAGMKQAAFINTVGTICKLVPIAVFIIVLLFAFRWVFFSTDVLGNQTIPEHGIKPLGSLFDQIKSTMPVTLWAFIGIEGAVVVSGRAKSQSAVGKATVLGFLVCLGIYALLSILPFGRMYQPELAGLANPSTAPLLQDVVHGSWGGILMNLGVIVALLTSWLAFTIMIAQIPYAAAMDGTFPRIFKKENAKGTPSVSLFVTSAVMQLTMIVVYFASNAWNTMLTITSVMILPPYLACTLYLWKICAKKQYPEKMPVSYRYAFLCGVAGSLFALWMIYSAGLMYLMFAFIFLLIGIPFYVWARRNALADDRTATDRRIFTRNEAIGAIVITVVAVISIIVIAVKSPAVDRTFHKWAHWSETEVKAAVDDMK</sequence>
<feature type="transmembrane region" description="Helical" evidence="9">
    <location>
        <begin position="468"/>
        <end position="488"/>
    </location>
</feature>
<comment type="similarity">
    <text evidence="2">Belongs to the amino acid-polyamine-organocation (APC) superfamily. Basic amino acid/polyamine antiporter (APA) (TC 2.A.3.2) family.</text>
</comment>
<dbReference type="GO" id="GO:0005886">
    <property type="term" value="C:plasma membrane"/>
    <property type="evidence" value="ECO:0007669"/>
    <property type="project" value="UniProtKB-SubCell"/>
</dbReference>
<accession>A0A844FY31</accession>
<feature type="transmembrane region" description="Helical" evidence="9">
    <location>
        <begin position="38"/>
        <end position="59"/>
    </location>
</feature>
<evidence type="ECO:0000256" key="1">
    <source>
        <dbReference type="ARBA" id="ARBA00004651"/>
    </source>
</evidence>
<proteinExistence type="inferred from homology"/>
<dbReference type="InterPro" id="IPR004754">
    <property type="entry name" value="Amino_acid_antiprt"/>
</dbReference>
<feature type="transmembrane region" description="Helical" evidence="9">
    <location>
        <begin position="211"/>
        <end position="230"/>
    </location>
</feature>
<evidence type="ECO:0000313" key="11">
    <source>
        <dbReference type="Proteomes" id="UP000435649"/>
    </source>
</evidence>
<dbReference type="EMBL" id="VUNS01000002">
    <property type="protein sequence ID" value="MST96157.1"/>
    <property type="molecule type" value="Genomic_DNA"/>
</dbReference>
<feature type="transmembrane region" description="Helical" evidence="9">
    <location>
        <begin position="12"/>
        <end position="32"/>
    </location>
</feature>
<gene>
    <name evidence="10" type="ORF">FYJ85_03740</name>
</gene>
<keyword evidence="4" id="KW-1003">Cell membrane</keyword>
<feature type="transmembrane region" description="Helical" evidence="9">
    <location>
        <begin position="162"/>
        <end position="183"/>
    </location>
</feature>
<feature type="transmembrane region" description="Helical" evidence="9">
    <location>
        <begin position="403"/>
        <end position="423"/>
    </location>
</feature>
<keyword evidence="7 9" id="KW-1133">Transmembrane helix</keyword>
<comment type="caution">
    <text evidence="10">The sequence shown here is derived from an EMBL/GenBank/DDBJ whole genome shotgun (WGS) entry which is preliminary data.</text>
</comment>
<keyword evidence="6" id="KW-0029">Amino-acid transport</keyword>
<keyword evidence="3" id="KW-0813">Transport</keyword>
<dbReference type="Proteomes" id="UP000435649">
    <property type="component" value="Unassembled WGS sequence"/>
</dbReference>
<evidence type="ECO:0000256" key="9">
    <source>
        <dbReference type="SAM" id="Phobius"/>
    </source>
</evidence>
<dbReference type="NCBIfam" id="TIGR00905">
    <property type="entry name" value="2A0302"/>
    <property type="match status" value="1"/>
</dbReference>
<protein>
    <submittedName>
        <fullName evidence="10">Amino acid permease</fullName>
    </submittedName>
</protein>
<evidence type="ECO:0000256" key="2">
    <source>
        <dbReference type="ARBA" id="ARBA00008220"/>
    </source>
</evidence>
<dbReference type="Gene3D" id="1.20.1740.10">
    <property type="entry name" value="Amino acid/polyamine transporter I"/>
    <property type="match status" value="1"/>
</dbReference>
<feature type="transmembrane region" description="Helical" evidence="9">
    <location>
        <begin position="94"/>
        <end position="117"/>
    </location>
</feature>
<keyword evidence="11" id="KW-1185">Reference proteome</keyword>
<feature type="transmembrane region" description="Helical" evidence="9">
    <location>
        <begin position="293"/>
        <end position="321"/>
    </location>
</feature>
<dbReference type="InterPro" id="IPR050367">
    <property type="entry name" value="APC_superfamily"/>
</dbReference>